<dbReference type="Proteomes" id="UP001174936">
    <property type="component" value="Unassembled WGS sequence"/>
</dbReference>
<evidence type="ECO:0000313" key="3">
    <source>
        <dbReference type="EMBL" id="KAK0655732.1"/>
    </source>
</evidence>
<sequence>MGCIHYLHHGNGTDGGRNRQCFGRTLAGFILHAAAFSLGFFSFNTGHWWAAGRFGLSCMACSVGGLGFLRSRGRHGTGWCSHIWRTARAKHQGSRVRGVPQRGSWARKSHVDHPARSEATRRRDATREPTRASGANNTPLSSPAHETGHGTNNWTDWDRLRLGRSPWNGHGWLGRRGKARYLHYMAGWWDGKGWDISTGMIFLVSFHLLYVCLIFCFFICSSAVVWAVIRRRHFYVLCPPWWERMKSLAY</sequence>
<dbReference type="EMBL" id="JAULSV010000001">
    <property type="protein sequence ID" value="KAK0655732.1"/>
    <property type="molecule type" value="Genomic_DNA"/>
</dbReference>
<keyword evidence="2" id="KW-1133">Transmembrane helix</keyword>
<evidence type="ECO:0000256" key="1">
    <source>
        <dbReference type="SAM" id="MobiDB-lite"/>
    </source>
</evidence>
<comment type="caution">
    <text evidence="3">The sequence shown here is derived from an EMBL/GenBank/DDBJ whole genome shotgun (WGS) entry which is preliminary data.</text>
</comment>
<feature type="transmembrane region" description="Helical" evidence="2">
    <location>
        <begin position="208"/>
        <end position="229"/>
    </location>
</feature>
<evidence type="ECO:0000313" key="4">
    <source>
        <dbReference type="Proteomes" id="UP001174936"/>
    </source>
</evidence>
<dbReference type="AlphaFoldDB" id="A0AA40CZ04"/>
<accession>A0AA40CZ04</accession>
<proteinExistence type="predicted"/>
<feature type="compositionally biased region" description="Basic and acidic residues" evidence="1">
    <location>
        <begin position="109"/>
        <end position="130"/>
    </location>
</feature>
<protein>
    <submittedName>
        <fullName evidence="3">Uncharacterized protein</fullName>
    </submittedName>
</protein>
<reference evidence="3" key="1">
    <citation type="submission" date="2023-06" db="EMBL/GenBank/DDBJ databases">
        <title>Genome-scale phylogeny and comparative genomics of the fungal order Sordariales.</title>
        <authorList>
            <consortium name="Lawrence Berkeley National Laboratory"/>
            <person name="Hensen N."/>
            <person name="Bonometti L."/>
            <person name="Westerberg I."/>
            <person name="Brannstrom I.O."/>
            <person name="Guillou S."/>
            <person name="Cros-Aarteil S."/>
            <person name="Calhoun S."/>
            <person name="Haridas S."/>
            <person name="Kuo A."/>
            <person name="Mondo S."/>
            <person name="Pangilinan J."/>
            <person name="Riley R."/>
            <person name="Labutti K."/>
            <person name="Andreopoulos B."/>
            <person name="Lipzen A."/>
            <person name="Chen C."/>
            <person name="Yanf M."/>
            <person name="Daum C."/>
            <person name="Ng V."/>
            <person name="Clum A."/>
            <person name="Steindorff A."/>
            <person name="Ohm R."/>
            <person name="Martin F."/>
            <person name="Silar P."/>
            <person name="Natvig D."/>
            <person name="Lalanne C."/>
            <person name="Gautier V."/>
            <person name="Ament-Velasquez S.L."/>
            <person name="Kruys A."/>
            <person name="Hutchinson M.I."/>
            <person name="Powell A.J."/>
            <person name="Barry K."/>
            <person name="Miller A.N."/>
            <person name="Grigoriev I.V."/>
            <person name="Debuchy R."/>
            <person name="Gladieux P."/>
            <person name="Thoren M.H."/>
            <person name="Johannesson H."/>
        </authorList>
    </citation>
    <scope>NUCLEOTIDE SEQUENCE</scope>
    <source>
        <strain evidence="3">SMH2532-1</strain>
    </source>
</reference>
<name>A0AA40CZ04_9PEZI</name>
<keyword evidence="2" id="KW-0812">Transmembrane</keyword>
<organism evidence="3 4">
    <name type="scientific">Cercophora newfieldiana</name>
    <dbReference type="NCBI Taxonomy" id="92897"/>
    <lineage>
        <taxon>Eukaryota</taxon>
        <taxon>Fungi</taxon>
        <taxon>Dikarya</taxon>
        <taxon>Ascomycota</taxon>
        <taxon>Pezizomycotina</taxon>
        <taxon>Sordariomycetes</taxon>
        <taxon>Sordariomycetidae</taxon>
        <taxon>Sordariales</taxon>
        <taxon>Lasiosphaeriaceae</taxon>
        <taxon>Cercophora</taxon>
    </lineage>
</organism>
<evidence type="ECO:0000256" key="2">
    <source>
        <dbReference type="SAM" id="Phobius"/>
    </source>
</evidence>
<feature type="transmembrane region" description="Helical" evidence="2">
    <location>
        <begin position="48"/>
        <end position="69"/>
    </location>
</feature>
<feature type="transmembrane region" description="Helical" evidence="2">
    <location>
        <begin position="21"/>
        <end position="42"/>
    </location>
</feature>
<gene>
    <name evidence="3" type="ORF">B0T16DRAFT_17530</name>
</gene>
<keyword evidence="2" id="KW-0472">Membrane</keyword>
<feature type="region of interest" description="Disordered" evidence="1">
    <location>
        <begin position="91"/>
        <end position="152"/>
    </location>
</feature>
<keyword evidence="4" id="KW-1185">Reference proteome</keyword>